<protein>
    <submittedName>
        <fullName evidence="2">Uncharacterized protein</fullName>
    </submittedName>
</protein>
<organism evidence="2 3">
    <name type="scientific">Vanilla planifolia</name>
    <name type="common">Vanilla</name>
    <dbReference type="NCBI Taxonomy" id="51239"/>
    <lineage>
        <taxon>Eukaryota</taxon>
        <taxon>Viridiplantae</taxon>
        <taxon>Streptophyta</taxon>
        <taxon>Embryophyta</taxon>
        <taxon>Tracheophyta</taxon>
        <taxon>Spermatophyta</taxon>
        <taxon>Magnoliopsida</taxon>
        <taxon>Liliopsida</taxon>
        <taxon>Asparagales</taxon>
        <taxon>Orchidaceae</taxon>
        <taxon>Vanilloideae</taxon>
        <taxon>Vanilleae</taxon>
        <taxon>Vanilla</taxon>
    </lineage>
</organism>
<reference evidence="2 3" key="1">
    <citation type="journal article" date="2020" name="Nat. Food">
        <title>A phased Vanilla planifolia genome enables genetic improvement of flavour and production.</title>
        <authorList>
            <person name="Hasing T."/>
            <person name="Tang H."/>
            <person name="Brym M."/>
            <person name="Khazi F."/>
            <person name="Huang T."/>
            <person name="Chambers A.H."/>
        </authorList>
    </citation>
    <scope>NUCLEOTIDE SEQUENCE [LARGE SCALE GENOMIC DNA]</scope>
    <source>
        <tissue evidence="2">Leaf</tissue>
    </source>
</reference>
<evidence type="ECO:0000256" key="1">
    <source>
        <dbReference type="SAM" id="MobiDB-lite"/>
    </source>
</evidence>
<evidence type="ECO:0000313" key="2">
    <source>
        <dbReference type="EMBL" id="KAG0501272.1"/>
    </source>
</evidence>
<sequence>MGSHLLHPGVGRQQRHYRTSRLLRQAASPLAHARVCQAQQSEQGTEGAPDRPSACVDKVIQFIGGPQPPGPSSDTVNVPSSALL</sequence>
<feature type="region of interest" description="Disordered" evidence="1">
    <location>
        <begin position="61"/>
        <end position="84"/>
    </location>
</feature>
<comment type="caution">
    <text evidence="2">The sequence shown here is derived from an EMBL/GenBank/DDBJ whole genome shotgun (WGS) entry which is preliminary data.</text>
</comment>
<dbReference type="AlphaFoldDB" id="A0A835SCR7"/>
<proteinExistence type="predicted"/>
<name>A0A835SCR7_VANPL</name>
<accession>A0A835SCR7</accession>
<evidence type="ECO:0000313" key="3">
    <source>
        <dbReference type="Proteomes" id="UP000639772"/>
    </source>
</evidence>
<dbReference type="Proteomes" id="UP000639772">
    <property type="component" value="Chromosome 1"/>
</dbReference>
<feature type="compositionally biased region" description="Polar residues" evidence="1">
    <location>
        <begin position="72"/>
        <end position="84"/>
    </location>
</feature>
<dbReference type="EMBL" id="JADCNM010000001">
    <property type="protein sequence ID" value="KAG0501272.1"/>
    <property type="molecule type" value="Genomic_DNA"/>
</dbReference>
<gene>
    <name evidence="2" type="ORF">HPP92_001344</name>
</gene>